<gene>
    <name evidence="3" type="ORF">Cni_G22103</name>
</gene>
<feature type="transmembrane region" description="Helical" evidence="1">
    <location>
        <begin position="95"/>
        <end position="117"/>
    </location>
</feature>
<feature type="domain" description="DUF4220" evidence="2">
    <location>
        <begin position="68"/>
        <end position="143"/>
    </location>
</feature>
<dbReference type="AlphaFoldDB" id="A0AAQ3QKW9"/>
<dbReference type="PANTHER" id="PTHR31325">
    <property type="entry name" value="OS01G0798800 PROTEIN-RELATED"/>
    <property type="match status" value="1"/>
</dbReference>
<proteinExistence type="predicted"/>
<organism evidence="3 4">
    <name type="scientific">Canna indica</name>
    <name type="common">Indian-shot</name>
    <dbReference type="NCBI Taxonomy" id="4628"/>
    <lineage>
        <taxon>Eukaryota</taxon>
        <taxon>Viridiplantae</taxon>
        <taxon>Streptophyta</taxon>
        <taxon>Embryophyta</taxon>
        <taxon>Tracheophyta</taxon>
        <taxon>Spermatophyta</taxon>
        <taxon>Magnoliopsida</taxon>
        <taxon>Liliopsida</taxon>
        <taxon>Zingiberales</taxon>
        <taxon>Cannaceae</taxon>
        <taxon>Canna</taxon>
    </lineage>
</organism>
<dbReference type="Pfam" id="PF13968">
    <property type="entry name" value="DUF4220"/>
    <property type="match status" value="1"/>
</dbReference>
<evidence type="ECO:0000259" key="2">
    <source>
        <dbReference type="Pfam" id="PF13968"/>
    </source>
</evidence>
<name>A0AAQ3QKW9_9LILI</name>
<accession>A0AAQ3QKW9</accession>
<keyword evidence="1" id="KW-0812">Transmembrane</keyword>
<dbReference type="EMBL" id="CP136896">
    <property type="protein sequence ID" value="WOL13333.1"/>
    <property type="molecule type" value="Genomic_DNA"/>
</dbReference>
<sequence length="153" mass="17221">MVIGSRKVTLLFQGKKGWRKWLEPMSKQGRTFSIEALVLVGSVVLFLMLVLGSSRRCTSSIFVKFPIWAAYTLSYSLVSYTIGLMQSSSSGNDLFVVWAICLVMVLGTADCISAFSLQDNSDWKRYYTQLILQLAFLGRFFCGLRTAQCSNFH</sequence>
<evidence type="ECO:0000256" key="1">
    <source>
        <dbReference type="SAM" id="Phobius"/>
    </source>
</evidence>
<dbReference type="Proteomes" id="UP001327560">
    <property type="component" value="Chromosome 7"/>
</dbReference>
<protein>
    <recommendedName>
        <fullName evidence="2">DUF4220 domain-containing protein</fullName>
    </recommendedName>
</protein>
<keyword evidence="4" id="KW-1185">Reference proteome</keyword>
<feature type="transmembrane region" description="Helical" evidence="1">
    <location>
        <begin position="65"/>
        <end position="83"/>
    </location>
</feature>
<dbReference type="InterPro" id="IPR025315">
    <property type="entry name" value="DUF4220"/>
</dbReference>
<feature type="transmembrane region" description="Helical" evidence="1">
    <location>
        <begin position="32"/>
        <end position="53"/>
    </location>
</feature>
<evidence type="ECO:0000313" key="3">
    <source>
        <dbReference type="EMBL" id="WOL13333.1"/>
    </source>
</evidence>
<keyword evidence="1" id="KW-0472">Membrane</keyword>
<keyword evidence="1" id="KW-1133">Transmembrane helix</keyword>
<evidence type="ECO:0000313" key="4">
    <source>
        <dbReference type="Proteomes" id="UP001327560"/>
    </source>
</evidence>
<reference evidence="3 4" key="1">
    <citation type="submission" date="2023-10" db="EMBL/GenBank/DDBJ databases">
        <title>Chromosome-scale genome assembly provides insights into flower coloration mechanisms of Canna indica.</title>
        <authorList>
            <person name="Li C."/>
        </authorList>
    </citation>
    <scope>NUCLEOTIDE SEQUENCE [LARGE SCALE GENOMIC DNA]</scope>
    <source>
        <tissue evidence="3">Flower</tissue>
    </source>
</reference>